<dbReference type="InterPro" id="IPR020449">
    <property type="entry name" value="Tscrpt_reg_AraC-type_HTH"/>
</dbReference>
<sequence>MFFALDGKIEADLGRTVIRINKNNSSSACQVGLNANISLHTNSTMLAICIDESFIEKLSAQGTLPIDAKKRPDHLIKKNLNTKAQSIGNNILDNTQTPYLKRLLLEAGIVDLLIKLHQPEEIPLQSIINDTDKTRLLEAKNIVEQNLKKPCSLTELSRKTGLNDFKLKKGFKALFGNTVFGYLAELRMNLAHKLLQDGRSVSEVAETVGYKNAHHFTAAFKKHYDMLPSKVSKLMVILMGYLAWM</sequence>
<dbReference type="PROSITE" id="PS01124">
    <property type="entry name" value="HTH_ARAC_FAMILY_2"/>
    <property type="match status" value="1"/>
</dbReference>
<dbReference type="EMBL" id="FOCL01000003">
    <property type="protein sequence ID" value="SEN44436.1"/>
    <property type="molecule type" value="Genomic_DNA"/>
</dbReference>
<dbReference type="GO" id="GO:0003700">
    <property type="term" value="F:DNA-binding transcription factor activity"/>
    <property type="evidence" value="ECO:0007669"/>
    <property type="project" value="InterPro"/>
</dbReference>
<proteinExistence type="predicted"/>
<dbReference type="PROSITE" id="PS00041">
    <property type="entry name" value="HTH_ARAC_FAMILY_1"/>
    <property type="match status" value="1"/>
</dbReference>
<evidence type="ECO:0000313" key="5">
    <source>
        <dbReference type="EMBL" id="SEN44436.1"/>
    </source>
</evidence>
<dbReference type="PANTHER" id="PTHR47893">
    <property type="entry name" value="REGULATORY PROTEIN PCHR"/>
    <property type="match status" value="1"/>
</dbReference>
<keyword evidence="2 5" id="KW-0238">DNA-binding</keyword>
<dbReference type="InterPro" id="IPR053142">
    <property type="entry name" value="PchR_regulatory_protein"/>
</dbReference>
<dbReference type="STRING" id="551995.SAMN05192574_103180"/>
<evidence type="ECO:0000256" key="2">
    <source>
        <dbReference type="ARBA" id="ARBA00023125"/>
    </source>
</evidence>
<dbReference type="InterPro" id="IPR018060">
    <property type="entry name" value="HTH_AraC"/>
</dbReference>
<dbReference type="Pfam" id="PF12833">
    <property type="entry name" value="HTH_18"/>
    <property type="match status" value="1"/>
</dbReference>
<protein>
    <submittedName>
        <fullName evidence="5">AraC-type DNA-binding protein</fullName>
    </submittedName>
</protein>
<evidence type="ECO:0000256" key="1">
    <source>
        <dbReference type="ARBA" id="ARBA00023015"/>
    </source>
</evidence>
<evidence type="ECO:0000313" key="6">
    <source>
        <dbReference type="Proteomes" id="UP000198942"/>
    </source>
</evidence>
<dbReference type="GO" id="GO:0043565">
    <property type="term" value="F:sequence-specific DNA binding"/>
    <property type="evidence" value="ECO:0007669"/>
    <property type="project" value="InterPro"/>
</dbReference>
<keyword evidence="3" id="KW-0804">Transcription</keyword>
<name>A0A1H8GK90_9SPHI</name>
<organism evidence="5 6">
    <name type="scientific">Mucilaginibacter gossypiicola</name>
    <dbReference type="NCBI Taxonomy" id="551995"/>
    <lineage>
        <taxon>Bacteria</taxon>
        <taxon>Pseudomonadati</taxon>
        <taxon>Bacteroidota</taxon>
        <taxon>Sphingobacteriia</taxon>
        <taxon>Sphingobacteriales</taxon>
        <taxon>Sphingobacteriaceae</taxon>
        <taxon>Mucilaginibacter</taxon>
    </lineage>
</organism>
<dbReference type="InterPro" id="IPR009057">
    <property type="entry name" value="Homeodomain-like_sf"/>
</dbReference>
<reference evidence="6" key="1">
    <citation type="submission" date="2016-10" db="EMBL/GenBank/DDBJ databases">
        <authorList>
            <person name="Varghese N."/>
            <person name="Submissions S."/>
        </authorList>
    </citation>
    <scope>NUCLEOTIDE SEQUENCE [LARGE SCALE GENOMIC DNA]</scope>
    <source>
        <strain evidence="6">Gh-48</strain>
    </source>
</reference>
<dbReference type="Gene3D" id="1.10.10.60">
    <property type="entry name" value="Homeodomain-like"/>
    <property type="match status" value="1"/>
</dbReference>
<feature type="domain" description="HTH araC/xylS-type" evidence="4">
    <location>
        <begin position="137"/>
        <end position="234"/>
    </location>
</feature>
<dbReference type="Proteomes" id="UP000198942">
    <property type="component" value="Unassembled WGS sequence"/>
</dbReference>
<keyword evidence="6" id="KW-1185">Reference proteome</keyword>
<dbReference type="RefSeq" id="WP_091210527.1">
    <property type="nucleotide sequence ID" value="NZ_FOCL01000003.1"/>
</dbReference>
<keyword evidence="1" id="KW-0805">Transcription regulation</keyword>
<accession>A0A1H8GK90</accession>
<dbReference type="InterPro" id="IPR018062">
    <property type="entry name" value="HTH_AraC-typ_CS"/>
</dbReference>
<dbReference type="SMART" id="SM00342">
    <property type="entry name" value="HTH_ARAC"/>
    <property type="match status" value="1"/>
</dbReference>
<dbReference type="PANTHER" id="PTHR47893:SF1">
    <property type="entry name" value="REGULATORY PROTEIN PCHR"/>
    <property type="match status" value="1"/>
</dbReference>
<dbReference type="AlphaFoldDB" id="A0A1H8GK90"/>
<dbReference type="PRINTS" id="PR00032">
    <property type="entry name" value="HTHARAC"/>
</dbReference>
<evidence type="ECO:0000256" key="3">
    <source>
        <dbReference type="ARBA" id="ARBA00023163"/>
    </source>
</evidence>
<dbReference type="OrthoDB" id="799767at2"/>
<gene>
    <name evidence="5" type="ORF">SAMN05192574_103180</name>
</gene>
<dbReference type="SUPFAM" id="SSF46689">
    <property type="entry name" value="Homeodomain-like"/>
    <property type="match status" value="1"/>
</dbReference>
<evidence type="ECO:0000259" key="4">
    <source>
        <dbReference type="PROSITE" id="PS01124"/>
    </source>
</evidence>